<gene>
    <name evidence="2" type="ORF">SAMN05421835_108117</name>
</gene>
<dbReference type="OrthoDB" id="4331847at2"/>
<reference evidence="2 3" key="1">
    <citation type="submission" date="2016-10" db="EMBL/GenBank/DDBJ databases">
        <authorList>
            <person name="de Groot N.N."/>
        </authorList>
    </citation>
    <scope>NUCLEOTIDE SEQUENCE [LARGE SCALE GENOMIC DNA]</scope>
    <source>
        <strain evidence="2 3">DSM 44468</strain>
    </source>
</reference>
<keyword evidence="3" id="KW-1185">Reference proteome</keyword>
<dbReference type="EMBL" id="FORP01000008">
    <property type="protein sequence ID" value="SFJ75322.1"/>
    <property type="molecule type" value="Genomic_DNA"/>
</dbReference>
<protein>
    <submittedName>
        <fullName evidence="2">Putative adhesin</fullName>
    </submittedName>
</protein>
<dbReference type="Pfam" id="PF13349">
    <property type="entry name" value="DUF4097"/>
    <property type="match status" value="1"/>
</dbReference>
<evidence type="ECO:0000259" key="1">
    <source>
        <dbReference type="Pfam" id="PF13349"/>
    </source>
</evidence>
<sequence>MGRAALAVGGAALIVAGVAVASGWWWHSDDTRDHVVPGRVDSVVIATESGSVRVTSRDVATASVHERLRYHRSRPDDAFRVEGTRLVLSGCGHNCSVDYEVVVPRGTAVTGRANSGDVLLDGVGATDVGANSGDIRVVGPAGPVKANVNSGAITVELTAPQDVRAESNSGDIDVTVPPDRYRVQAEARSGEEQVRVADDPAGTHVIDVRANSGDVLVKSA</sequence>
<feature type="domain" description="DUF4097" evidence="1">
    <location>
        <begin position="113"/>
        <end position="217"/>
    </location>
</feature>
<dbReference type="AlphaFoldDB" id="A0A1I3TXF5"/>
<dbReference type="RefSeq" id="WP_091508081.1">
    <property type="nucleotide sequence ID" value="NZ_CBDQZW010000004.1"/>
</dbReference>
<name>A0A1I3TXF5_9PSEU</name>
<evidence type="ECO:0000313" key="2">
    <source>
        <dbReference type="EMBL" id="SFJ75322.1"/>
    </source>
</evidence>
<organism evidence="2 3">
    <name type="scientific">Amycolatopsis sacchari</name>
    <dbReference type="NCBI Taxonomy" id="115433"/>
    <lineage>
        <taxon>Bacteria</taxon>
        <taxon>Bacillati</taxon>
        <taxon>Actinomycetota</taxon>
        <taxon>Actinomycetes</taxon>
        <taxon>Pseudonocardiales</taxon>
        <taxon>Pseudonocardiaceae</taxon>
        <taxon>Amycolatopsis</taxon>
    </lineage>
</organism>
<evidence type="ECO:0000313" key="3">
    <source>
        <dbReference type="Proteomes" id="UP000199025"/>
    </source>
</evidence>
<dbReference type="STRING" id="115433.SAMN05421835_108117"/>
<accession>A0A1I3TXF5</accession>
<dbReference type="InterPro" id="IPR025164">
    <property type="entry name" value="Toastrack_DUF4097"/>
</dbReference>
<proteinExistence type="predicted"/>
<dbReference type="Proteomes" id="UP000199025">
    <property type="component" value="Unassembled WGS sequence"/>
</dbReference>